<proteinExistence type="inferred from homology"/>
<dbReference type="RefSeq" id="WP_345172278.1">
    <property type="nucleotide sequence ID" value="NZ_BAABFQ010000003.1"/>
</dbReference>
<dbReference type="PANTHER" id="PTHR43201:SF5">
    <property type="entry name" value="MEDIUM-CHAIN ACYL-COA LIGASE ACSF2, MITOCHONDRIAL"/>
    <property type="match status" value="1"/>
</dbReference>
<evidence type="ECO:0000256" key="2">
    <source>
        <dbReference type="ARBA" id="ARBA00022598"/>
    </source>
</evidence>
<organism evidence="4 5">
    <name type="scientific">Nocardioides caricicola</name>
    <dbReference type="NCBI Taxonomy" id="634770"/>
    <lineage>
        <taxon>Bacteria</taxon>
        <taxon>Bacillati</taxon>
        <taxon>Actinomycetota</taxon>
        <taxon>Actinomycetes</taxon>
        <taxon>Propionibacteriales</taxon>
        <taxon>Nocardioidaceae</taxon>
        <taxon>Nocardioides</taxon>
    </lineage>
</organism>
<accession>A0ABW0N2C6</accession>
<dbReference type="EMBL" id="JBHSMD010000002">
    <property type="protein sequence ID" value="MFC5493299.1"/>
    <property type="molecule type" value="Genomic_DNA"/>
</dbReference>
<keyword evidence="5" id="KW-1185">Reference proteome</keyword>
<name>A0ABW0N2C6_9ACTN</name>
<dbReference type="InterPro" id="IPR042099">
    <property type="entry name" value="ANL_N_sf"/>
</dbReference>
<evidence type="ECO:0000313" key="4">
    <source>
        <dbReference type="EMBL" id="MFC5493299.1"/>
    </source>
</evidence>
<dbReference type="Gene3D" id="3.40.50.12780">
    <property type="entry name" value="N-terminal domain of ligase-like"/>
    <property type="match status" value="1"/>
</dbReference>
<dbReference type="PANTHER" id="PTHR43201">
    <property type="entry name" value="ACYL-COA SYNTHETASE"/>
    <property type="match status" value="1"/>
</dbReference>
<keyword evidence="2" id="KW-0436">Ligase</keyword>
<evidence type="ECO:0000256" key="1">
    <source>
        <dbReference type="ARBA" id="ARBA00006432"/>
    </source>
</evidence>
<dbReference type="InterPro" id="IPR000873">
    <property type="entry name" value="AMP-dep_synth/lig_dom"/>
</dbReference>
<protein>
    <submittedName>
        <fullName evidence="4">Class I adenylate-forming enzyme family protein</fullName>
    </submittedName>
</protein>
<gene>
    <name evidence="4" type="ORF">ACFPKY_09305</name>
</gene>
<evidence type="ECO:0000259" key="3">
    <source>
        <dbReference type="Pfam" id="PF00501"/>
    </source>
</evidence>
<sequence length="403" mass="42158">MTVPTYLPWHSRIAYDLRPCVADERRALTYSELAYEVEAVAEQLAEHGVDRGSVVALALPNQVELVVAMLAAWQLGAVAAPIDPSLTTLESDSQVAASEAAVVVATEDRSARHRRRVLTAAGLRRTRIGMRLPAPTTALDAPALIVHASDSVGRPQRVVLTHGNLAEMAKSLVAHLRITLEDHSLLVLPLAHSTAIGASFLAPLSVGGRVSMIGHDASAASVLDAVKRLRPTYFSGTATTFSTLASTLTSTLTSTLEERRADTSSLRVALCGGTTPAADVVAAGEEALGCPVVEGYGPIEGSGATTANPLDDRRPGTVGVALPGQEVAIMDPDGGLLPTGACGEVVVRSRTVMQGYVDDPEATALALGDGWLHTGDGGVLDEDGFLFLGARLRSGTGQRRDRW</sequence>
<feature type="domain" description="AMP-dependent synthetase/ligase" evidence="3">
    <location>
        <begin position="18"/>
        <end position="356"/>
    </location>
</feature>
<dbReference type="SUPFAM" id="SSF56801">
    <property type="entry name" value="Acetyl-CoA synthetase-like"/>
    <property type="match status" value="1"/>
</dbReference>
<dbReference type="Pfam" id="PF00501">
    <property type="entry name" value="AMP-binding"/>
    <property type="match status" value="1"/>
</dbReference>
<reference evidence="5" key="1">
    <citation type="journal article" date="2019" name="Int. J. Syst. Evol. Microbiol.">
        <title>The Global Catalogue of Microorganisms (GCM) 10K type strain sequencing project: providing services to taxonomists for standard genome sequencing and annotation.</title>
        <authorList>
            <consortium name="The Broad Institute Genomics Platform"/>
            <consortium name="The Broad Institute Genome Sequencing Center for Infectious Disease"/>
            <person name="Wu L."/>
            <person name="Ma J."/>
        </authorList>
    </citation>
    <scope>NUCLEOTIDE SEQUENCE [LARGE SCALE GENOMIC DNA]</scope>
    <source>
        <strain evidence="5">KACC 13778</strain>
    </source>
</reference>
<comment type="similarity">
    <text evidence="1">Belongs to the ATP-dependent AMP-binding enzyme family.</text>
</comment>
<dbReference type="Proteomes" id="UP001595956">
    <property type="component" value="Unassembled WGS sequence"/>
</dbReference>
<evidence type="ECO:0000313" key="5">
    <source>
        <dbReference type="Proteomes" id="UP001595956"/>
    </source>
</evidence>
<comment type="caution">
    <text evidence="4">The sequence shown here is derived from an EMBL/GenBank/DDBJ whole genome shotgun (WGS) entry which is preliminary data.</text>
</comment>